<sequence>MDGVMVQVCNKSQENIDKSLTKRSPVKSVMLAIVKKFRRTGSVLCQRKGASGRRRTVFTNNNQGCVLSQSIRSPKRSLQRTAYKLNISETSTRRLFKSIAGYSYRIQIGERLNVSDKRARETKVTFTLTVISIDKQLDSLDLNAQMSLKRNHSTVNELSFGMLCLGMGSLVLILLRTRTSIQLLLTKSVTERTLLHLLIISRGTDFEYPSHSSDLTPPDAYIWGMRKESVFQSEDPPANIGELRRKITLFSNCSNHSINMLDNLQNRYEACLRRKGAHFEYLN</sequence>
<protein>
    <submittedName>
        <fullName evidence="1">Uncharacterized protein</fullName>
    </submittedName>
</protein>
<accession>A0A8K0GG72</accession>
<dbReference type="OrthoDB" id="8122262at2759"/>
<dbReference type="PANTHER" id="PTHR47326:SF1">
    <property type="entry name" value="HTH PSQ-TYPE DOMAIN-CONTAINING PROTEIN"/>
    <property type="match status" value="1"/>
</dbReference>
<keyword evidence="2" id="KW-1185">Reference proteome</keyword>
<dbReference type="Proteomes" id="UP000801492">
    <property type="component" value="Unassembled WGS sequence"/>
</dbReference>
<comment type="caution">
    <text evidence="1">The sequence shown here is derived from an EMBL/GenBank/DDBJ whole genome shotgun (WGS) entry which is preliminary data.</text>
</comment>
<dbReference type="GO" id="GO:0003676">
    <property type="term" value="F:nucleic acid binding"/>
    <property type="evidence" value="ECO:0007669"/>
    <property type="project" value="InterPro"/>
</dbReference>
<evidence type="ECO:0000313" key="2">
    <source>
        <dbReference type="Proteomes" id="UP000801492"/>
    </source>
</evidence>
<dbReference type="AlphaFoldDB" id="A0A8K0GG72"/>
<gene>
    <name evidence="1" type="ORF">ILUMI_09232</name>
</gene>
<dbReference type="Gene3D" id="3.30.420.10">
    <property type="entry name" value="Ribonuclease H-like superfamily/Ribonuclease H"/>
    <property type="match status" value="1"/>
</dbReference>
<proteinExistence type="predicted"/>
<dbReference type="InterPro" id="IPR036397">
    <property type="entry name" value="RNaseH_sf"/>
</dbReference>
<name>A0A8K0GG72_IGNLU</name>
<organism evidence="1 2">
    <name type="scientific">Ignelater luminosus</name>
    <name type="common">Cucubano</name>
    <name type="synonym">Pyrophorus luminosus</name>
    <dbReference type="NCBI Taxonomy" id="2038154"/>
    <lineage>
        <taxon>Eukaryota</taxon>
        <taxon>Metazoa</taxon>
        <taxon>Ecdysozoa</taxon>
        <taxon>Arthropoda</taxon>
        <taxon>Hexapoda</taxon>
        <taxon>Insecta</taxon>
        <taxon>Pterygota</taxon>
        <taxon>Neoptera</taxon>
        <taxon>Endopterygota</taxon>
        <taxon>Coleoptera</taxon>
        <taxon>Polyphaga</taxon>
        <taxon>Elateriformia</taxon>
        <taxon>Elateroidea</taxon>
        <taxon>Elateridae</taxon>
        <taxon>Agrypninae</taxon>
        <taxon>Pyrophorini</taxon>
        <taxon>Ignelater</taxon>
    </lineage>
</organism>
<evidence type="ECO:0000313" key="1">
    <source>
        <dbReference type="EMBL" id="KAF2896938.1"/>
    </source>
</evidence>
<dbReference type="PANTHER" id="PTHR47326">
    <property type="entry name" value="TRANSPOSABLE ELEMENT TC3 TRANSPOSASE-LIKE PROTEIN"/>
    <property type="match status" value="1"/>
</dbReference>
<reference evidence="1" key="1">
    <citation type="submission" date="2019-08" db="EMBL/GenBank/DDBJ databases">
        <title>The genome of the North American firefly Photinus pyralis.</title>
        <authorList>
            <consortium name="Photinus pyralis genome working group"/>
            <person name="Fallon T.R."/>
            <person name="Sander Lower S.E."/>
            <person name="Weng J.-K."/>
        </authorList>
    </citation>
    <scope>NUCLEOTIDE SEQUENCE</scope>
    <source>
        <strain evidence="1">TRF0915ILg1</strain>
        <tissue evidence="1">Whole body</tissue>
    </source>
</reference>
<dbReference type="EMBL" id="VTPC01004621">
    <property type="protein sequence ID" value="KAF2896938.1"/>
    <property type="molecule type" value="Genomic_DNA"/>
</dbReference>